<sequence>MSGIGRNSGSEETREGEANGEEQTGGGRSDEVWVLGATGRVGRGVCARLVAQGMTVVPVGRDRERLIAAGTEAGLPGGAKVVVADGAERIAREIARQRPRVVVNTIGGYAATGPLIARACMPGGHYVDQANDLLAVEGLLALHDEAVRAGSTLVTGAGFGVLATEAVVAKLCEGRPAPHRVRVDSVASSAMEAGVLGVALADSIADVLTAGGRRYEGGRLVRSRLGAHPRRLVFPDGEFAAAGEVASGELLAAHAASGAPSVTAASALAPTSAPVRALLPPLGRLLSVPALRRLAVDRLGRVTVKAAPRPRRHSWGHAVVEWADGTRREGWLRADEAMDFTSGVTATVTALLADGAGRPGAWTPAGALGADIATKAGGAFLLD</sequence>
<dbReference type="OrthoDB" id="4420885at2"/>
<dbReference type="Proteomes" id="UP000271291">
    <property type="component" value="Chromosome"/>
</dbReference>
<dbReference type="InterPro" id="IPR005097">
    <property type="entry name" value="Sacchrp_dh_NADP-bd"/>
</dbReference>
<dbReference type="RefSeq" id="WP_127182227.1">
    <property type="nucleotide sequence ID" value="NZ_CP029078.1"/>
</dbReference>
<dbReference type="InterPro" id="IPR036291">
    <property type="entry name" value="NAD(P)-bd_dom_sf"/>
</dbReference>
<evidence type="ECO:0000313" key="3">
    <source>
        <dbReference type="EMBL" id="AZS89457.1"/>
    </source>
</evidence>
<feature type="domain" description="Saccharopine dehydrogenase NADP binding" evidence="2">
    <location>
        <begin position="32"/>
        <end position="154"/>
    </location>
</feature>
<dbReference type="AlphaFoldDB" id="A0A3S9ZNS9"/>
<evidence type="ECO:0000313" key="6">
    <source>
        <dbReference type="Proteomes" id="UP000501753"/>
    </source>
</evidence>
<evidence type="ECO:0000259" key="2">
    <source>
        <dbReference type="Pfam" id="PF03435"/>
    </source>
</evidence>
<dbReference type="Gene3D" id="3.40.50.720">
    <property type="entry name" value="NAD(P)-binding Rossmann-like Domain"/>
    <property type="match status" value="1"/>
</dbReference>
<dbReference type="Proteomes" id="UP000501753">
    <property type="component" value="Chromosome"/>
</dbReference>
<proteinExistence type="predicted"/>
<organism evidence="3 5">
    <name type="scientific">Streptomyces griseoviridis</name>
    <dbReference type="NCBI Taxonomy" id="45398"/>
    <lineage>
        <taxon>Bacteria</taxon>
        <taxon>Bacillati</taxon>
        <taxon>Actinomycetota</taxon>
        <taxon>Actinomycetes</taxon>
        <taxon>Kitasatosporales</taxon>
        <taxon>Streptomycetaceae</taxon>
        <taxon>Streptomyces</taxon>
    </lineage>
</organism>
<dbReference type="SUPFAM" id="SSF51735">
    <property type="entry name" value="NAD(P)-binding Rossmann-fold domains"/>
    <property type="match status" value="1"/>
</dbReference>
<evidence type="ECO:0000313" key="4">
    <source>
        <dbReference type="EMBL" id="QCN83700.1"/>
    </source>
</evidence>
<dbReference type="KEGG" id="sgd:ELQ87_38320"/>
<name>A0A3S9ZNS9_STRGD</name>
<feature type="region of interest" description="Disordered" evidence="1">
    <location>
        <begin position="1"/>
        <end position="31"/>
    </location>
</feature>
<reference evidence="4 6" key="1">
    <citation type="submission" date="2018-04" db="EMBL/GenBank/DDBJ databases">
        <title>Complete genome sequences of Streptomyces griseoviridis K61 and characterization of antagonistic properties of biological control agents.</title>
        <authorList>
            <person name="Mariita R.M."/>
            <person name="Sello J.K."/>
        </authorList>
    </citation>
    <scope>NUCLEOTIDE SEQUENCE [LARGE SCALE GENOMIC DNA]</scope>
    <source>
        <strain evidence="4 6">K61</strain>
    </source>
</reference>
<dbReference type="EMBL" id="CP029078">
    <property type="protein sequence ID" value="QCN83700.1"/>
    <property type="molecule type" value="Genomic_DNA"/>
</dbReference>
<evidence type="ECO:0000313" key="5">
    <source>
        <dbReference type="Proteomes" id="UP000271291"/>
    </source>
</evidence>
<dbReference type="PANTHER" id="PTHR43781">
    <property type="entry name" value="SACCHAROPINE DEHYDROGENASE"/>
    <property type="match status" value="1"/>
</dbReference>
<accession>A0A3S9ZNS9</accession>
<dbReference type="PANTHER" id="PTHR43781:SF1">
    <property type="entry name" value="SACCHAROPINE DEHYDROGENASE"/>
    <property type="match status" value="1"/>
</dbReference>
<dbReference type="Pfam" id="PF03435">
    <property type="entry name" value="Sacchrp_dh_NADP"/>
    <property type="match status" value="1"/>
</dbReference>
<gene>
    <name evidence="4" type="ORF">DDJ31_00915</name>
    <name evidence="3" type="ORF">ELQ87_38320</name>
</gene>
<keyword evidence="6" id="KW-1185">Reference proteome</keyword>
<evidence type="ECO:0000256" key="1">
    <source>
        <dbReference type="SAM" id="MobiDB-lite"/>
    </source>
</evidence>
<dbReference type="EMBL" id="CP034687">
    <property type="protein sequence ID" value="AZS89457.1"/>
    <property type="molecule type" value="Genomic_DNA"/>
</dbReference>
<reference evidence="3 5" key="2">
    <citation type="submission" date="2018-12" db="EMBL/GenBank/DDBJ databases">
        <title>Streptomyces griseoviridis F1-27 complete genome.</title>
        <authorList>
            <person name="Mariita R.M."/>
            <person name="Sello J.K."/>
        </authorList>
    </citation>
    <scope>NUCLEOTIDE SEQUENCE [LARGE SCALE GENOMIC DNA]</scope>
    <source>
        <strain evidence="3 5">F1-27</strain>
    </source>
</reference>
<protein>
    <recommendedName>
        <fullName evidence="2">Saccharopine dehydrogenase NADP binding domain-containing protein</fullName>
    </recommendedName>
</protein>